<dbReference type="Proteomes" id="UP001359485">
    <property type="component" value="Unassembled WGS sequence"/>
</dbReference>
<dbReference type="InterPro" id="IPR004012">
    <property type="entry name" value="Run_dom"/>
</dbReference>
<organism evidence="5 6">
    <name type="scientific">Polyplax serrata</name>
    <name type="common">Common mouse louse</name>
    <dbReference type="NCBI Taxonomy" id="468196"/>
    <lineage>
        <taxon>Eukaryota</taxon>
        <taxon>Metazoa</taxon>
        <taxon>Ecdysozoa</taxon>
        <taxon>Arthropoda</taxon>
        <taxon>Hexapoda</taxon>
        <taxon>Insecta</taxon>
        <taxon>Pterygota</taxon>
        <taxon>Neoptera</taxon>
        <taxon>Paraneoptera</taxon>
        <taxon>Psocodea</taxon>
        <taxon>Troctomorpha</taxon>
        <taxon>Phthiraptera</taxon>
        <taxon>Anoplura</taxon>
        <taxon>Polyplacidae</taxon>
        <taxon>Polyplax</taxon>
    </lineage>
</organism>
<dbReference type="InterPro" id="IPR047327">
    <property type="entry name" value="RUN_PLEKHM2"/>
</dbReference>
<dbReference type="Pfam" id="PF02759">
    <property type="entry name" value="RUN"/>
    <property type="match status" value="1"/>
</dbReference>
<protein>
    <recommendedName>
        <fullName evidence="7">RUN domain-containing protein</fullName>
    </recommendedName>
</protein>
<dbReference type="InterPro" id="IPR053015">
    <property type="entry name" value="PH_domain-containing_M2"/>
</dbReference>
<dbReference type="PANTHER" id="PTHR46556">
    <property type="entry name" value="PLECKSTRIN HOMOLOGY DOMAIN-CONTAINING FAMILY M MEMBER 2"/>
    <property type="match status" value="1"/>
</dbReference>
<dbReference type="CDD" id="cd17680">
    <property type="entry name" value="RUN_PLEKHM2"/>
    <property type="match status" value="1"/>
</dbReference>
<dbReference type="InterPro" id="IPR037213">
    <property type="entry name" value="Run_dom_sf"/>
</dbReference>
<evidence type="ECO:0000313" key="5">
    <source>
        <dbReference type="EMBL" id="KAK6621828.1"/>
    </source>
</evidence>
<dbReference type="EMBL" id="JAWJWF010000047">
    <property type="protein sequence ID" value="KAK6621828.1"/>
    <property type="molecule type" value="Genomic_DNA"/>
</dbReference>
<dbReference type="PANTHER" id="PTHR46556:SF1">
    <property type="entry name" value="PLECKSTRIN HOMOLOGY DOMAIN-CONTAINING FAMILY M MEMBER 2"/>
    <property type="match status" value="1"/>
</dbReference>
<dbReference type="InterPro" id="IPR011993">
    <property type="entry name" value="PH-like_dom_sf"/>
</dbReference>
<evidence type="ECO:0000256" key="1">
    <source>
        <dbReference type="ARBA" id="ARBA00004656"/>
    </source>
</evidence>
<evidence type="ECO:0000313" key="6">
    <source>
        <dbReference type="Proteomes" id="UP001359485"/>
    </source>
</evidence>
<keyword evidence="6" id="KW-1185">Reference proteome</keyword>
<dbReference type="Gene3D" id="2.30.29.30">
    <property type="entry name" value="Pleckstrin-homology domain (PH domain)/Phosphotyrosine-binding domain (PTB)"/>
    <property type="match status" value="1"/>
</dbReference>
<dbReference type="PROSITE" id="PS50826">
    <property type="entry name" value="RUN"/>
    <property type="match status" value="1"/>
</dbReference>
<evidence type="ECO:0000259" key="4">
    <source>
        <dbReference type="PROSITE" id="PS50826"/>
    </source>
</evidence>
<dbReference type="Gene3D" id="1.20.58.900">
    <property type="match status" value="1"/>
</dbReference>
<sequence>MEEINSRSSLRDRILTDLKSIVKQIYHESVNNELGPENKTYICLTLIKHIDEALRHGLKQLHLGYWKPVSKIIHPEMLQTVDNLPSYNNDIECNGLSKGKAWVALSLKDESFINYIQCLVTEGCLEKYYEDWSILRTNDSCNTFLSVLSGLENVLFSFDVEYVNKSPTSCTLGTKISCDKKVGVLNLNESRSSMDLGTSSSSLTSPVDSGVHIPDSSSDLESKEVDIDFLNGNISETVLLRKQKKNAKRHVSFHEDIIYKSPEKCRKLKWDSENLRYSWSGEEIDSAVLKESDFSEIKLQGHNKCSTPYKGYEMTERGAPEGEETPLEVELTQQQQKSQKPIMVKRFLQSIRNQQRPKHHCKSLNCTKCNFKLLKVDLNLISEINDEIKKEMECRPKNTTTKYEVNTNAAMVKEMIRNQLIYKSYRLQDYLFIITNCNLYLINRNLEMKRIHFRNLKRVIVYPDLHVFKIIESDIDSDNEVEENLFITGNAELTNEVLGRLEYSMRRNQFDLPHFCHLDHSYFSFVKKSLVEQLALGRNENFLYCGAINLYKENDLLNIVLPSSKRGFLMYRHIQASELWIPGDFYMKNGILYLYGDDTSLPKFAINVATGCQSCNRTRNPDRPHTFQITLMENEFESHQNSTSCAENNSVKSKSHSKKIFSSLRQKMNKILTLGNAKESCSVLEFAAANEYELSEWLQMIIQASCGDSCEEAHKDDLLKGMLWVTENSLLITNEVWSSTSDEIEIVSSAQLRDVAAIKIGECDKDFFIVIEFICMEASSTSGDWILYMSSRDELNKLIGILNELWKFNEQFPIIKLKEGRLMTRCRKSQESLSENVWAPLLR</sequence>
<feature type="domain" description="RUN" evidence="4">
    <location>
        <begin position="37"/>
        <end position="163"/>
    </location>
</feature>
<keyword evidence="2" id="KW-0458">Lysosome</keyword>
<evidence type="ECO:0000256" key="2">
    <source>
        <dbReference type="ARBA" id="ARBA00023228"/>
    </source>
</evidence>
<feature type="domain" description="PH" evidence="3">
    <location>
        <begin position="562"/>
        <end position="706"/>
    </location>
</feature>
<evidence type="ECO:0008006" key="7">
    <source>
        <dbReference type="Google" id="ProtNLM"/>
    </source>
</evidence>
<dbReference type="SUPFAM" id="SSF50729">
    <property type="entry name" value="PH domain-like"/>
    <property type="match status" value="1"/>
</dbReference>
<dbReference type="InterPro" id="IPR001849">
    <property type="entry name" value="PH_domain"/>
</dbReference>
<accession>A0ABR1AMC9</accession>
<gene>
    <name evidence="5" type="ORF">RUM44_001635</name>
</gene>
<dbReference type="SMART" id="SM00593">
    <property type="entry name" value="RUN"/>
    <property type="match status" value="1"/>
</dbReference>
<evidence type="ECO:0000259" key="3">
    <source>
        <dbReference type="PROSITE" id="PS50003"/>
    </source>
</evidence>
<proteinExistence type="predicted"/>
<dbReference type="PROSITE" id="PS50003">
    <property type="entry name" value="PH_DOMAIN"/>
    <property type="match status" value="1"/>
</dbReference>
<dbReference type="SUPFAM" id="SSF140741">
    <property type="entry name" value="RUN domain-like"/>
    <property type="match status" value="1"/>
</dbReference>
<comment type="subcellular location">
    <subcellularLocation>
        <location evidence="1">Lysosome membrane</location>
    </subcellularLocation>
</comment>
<name>A0ABR1AMC9_POLSC</name>
<comment type="caution">
    <text evidence="5">The sequence shown here is derived from an EMBL/GenBank/DDBJ whole genome shotgun (WGS) entry which is preliminary data.</text>
</comment>
<reference evidence="5 6" key="1">
    <citation type="submission" date="2023-09" db="EMBL/GenBank/DDBJ databases">
        <title>Genomes of two closely related lineages of the louse Polyplax serrata with different host specificities.</title>
        <authorList>
            <person name="Martinu J."/>
            <person name="Tarabai H."/>
            <person name="Stefka J."/>
            <person name="Hypsa V."/>
        </authorList>
    </citation>
    <scope>NUCLEOTIDE SEQUENCE [LARGE SCALE GENOMIC DNA]</scope>
    <source>
        <strain evidence="5">98ZLc_SE</strain>
    </source>
</reference>